<evidence type="ECO:0000313" key="2">
    <source>
        <dbReference type="Proteomes" id="UP000015105"/>
    </source>
</evidence>
<reference evidence="2" key="1">
    <citation type="journal article" date="2014" name="Science">
        <title>Ancient hybridizations among the ancestral genomes of bread wheat.</title>
        <authorList>
            <consortium name="International Wheat Genome Sequencing Consortium,"/>
            <person name="Marcussen T."/>
            <person name="Sandve S.R."/>
            <person name="Heier L."/>
            <person name="Spannagl M."/>
            <person name="Pfeifer M."/>
            <person name="Jakobsen K.S."/>
            <person name="Wulff B.B."/>
            <person name="Steuernagel B."/>
            <person name="Mayer K.F."/>
            <person name="Olsen O.A."/>
        </authorList>
    </citation>
    <scope>NUCLEOTIDE SEQUENCE [LARGE SCALE GENOMIC DNA]</scope>
    <source>
        <strain evidence="2">cv. AL8/78</strain>
    </source>
</reference>
<reference evidence="2" key="2">
    <citation type="journal article" date="2017" name="Nat. Plants">
        <title>The Aegilops tauschii genome reveals multiple impacts of transposons.</title>
        <authorList>
            <person name="Zhao G."/>
            <person name="Zou C."/>
            <person name="Li K."/>
            <person name="Wang K."/>
            <person name="Li T."/>
            <person name="Gao L."/>
            <person name="Zhang X."/>
            <person name="Wang H."/>
            <person name="Yang Z."/>
            <person name="Liu X."/>
            <person name="Jiang W."/>
            <person name="Mao L."/>
            <person name="Kong X."/>
            <person name="Jiao Y."/>
            <person name="Jia J."/>
        </authorList>
    </citation>
    <scope>NUCLEOTIDE SEQUENCE [LARGE SCALE GENOMIC DNA]</scope>
    <source>
        <strain evidence="2">cv. AL8/78</strain>
    </source>
</reference>
<dbReference type="Gramene" id="AET5Gv21033800.1">
    <property type="protein sequence ID" value="AET5Gv21033800.1"/>
    <property type="gene ID" value="AET5Gv21033800"/>
</dbReference>
<proteinExistence type="predicted"/>
<dbReference type="EnsemblPlants" id="AET5Gv21033800.1">
    <property type="protein sequence ID" value="AET5Gv21033800.1"/>
    <property type="gene ID" value="AET5Gv21033800"/>
</dbReference>
<reference evidence="1" key="5">
    <citation type="journal article" date="2021" name="G3 (Bethesda)">
        <title>Aegilops tauschii genome assembly Aet v5.0 features greater sequence contiguity and improved annotation.</title>
        <authorList>
            <person name="Wang L."/>
            <person name="Zhu T."/>
            <person name="Rodriguez J.C."/>
            <person name="Deal K.R."/>
            <person name="Dubcovsky J."/>
            <person name="McGuire P.E."/>
            <person name="Lux T."/>
            <person name="Spannagl M."/>
            <person name="Mayer K.F.X."/>
            <person name="Baldrich P."/>
            <person name="Meyers B.C."/>
            <person name="Huo N."/>
            <person name="Gu Y.Q."/>
            <person name="Zhou H."/>
            <person name="Devos K.M."/>
            <person name="Bennetzen J.L."/>
            <person name="Unver T."/>
            <person name="Budak H."/>
            <person name="Gulick P.J."/>
            <person name="Galiba G."/>
            <person name="Kalapos B."/>
            <person name="Nelson D.R."/>
            <person name="Li P."/>
            <person name="You F.M."/>
            <person name="Luo M.C."/>
            <person name="Dvorak J."/>
        </authorList>
    </citation>
    <scope>NUCLEOTIDE SEQUENCE [LARGE SCALE GENOMIC DNA]</scope>
    <source>
        <strain evidence="1">cv. AL8/78</strain>
    </source>
</reference>
<evidence type="ECO:0000313" key="1">
    <source>
        <dbReference type="EnsemblPlants" id="AET5Gv21033800.1"/>
    </source>
</evidence>
<reference evidence="1" key="3">
    <citation type="journal article" date="2017" name="Nature">
        <title>Genome sequence of the progenitor of the wheat D genome Aegilops tauschii.</title>
        <authorList>
            <person name="Luo M.C."/>
            <person name="Gu Y.Q."/>
            <person name="Puiu D."/>
            <person name="Wang H."/>
            <person name="Twardziok S.O."/>
            <person name="Deal K.R."/>
            <person name="Huo N."/>
            <person name="Zhu T."/>
            <person name="Wang L."/>
            <person name="Wang Y."/>
            <person name="McGuire P.E."/>
            <person name="Liu S."/>
            <person name="Long H."/>
            <person name="Ramasamy R.K."/>
            <person name="Rodriguez J.C."/>
            <person name="Van S.L."/>
            <person name="Yuan L."/>
            <person name="Wang Z."/>
            <person name="Xia Z."/>
            <person name="Xiao L."/>
            <person name="Anderson O.D."/>
            <person name="Ouyang S."/>
            <person name="Liang Y."/>
            <person name="Zimin A.V."/>
            <person name="Pertea G."/>
            <person name="Qi P."/>
            <person name="Bennetzen J.L."/>
            <person name="Dai X."/>
            <person name="Dawson M.W."/>
            <person name="Muller H.G."/>
            <person name="Kugler K."/>
            <person name="Rivarola-Duarte L."/>
            <person name="Spannagl M."/>
            <person name="Mayer K.F.X."/>
            <person name="Lu F.H."/>
            <person name="Bevan M.W."/>
            <person name="Leroy P."/>
            <person name="Li P."/>
            <person name="You F.M."/>
            <person name="Sun Q."/>
            <person name="Liu Z."/>
            <person name="Lyons E."/>
            <person name="Wicker T."/>
            <person name="Salzberg S.L."/>
            <person name="Devos K.M."/>
            <person name="Dvorak J."/>
        </authorList>
    </citation>
    <scope>NUCLEOTIDE SEQUENCE [LARGE SCALE GENOMIC DNA]</scope>
    <source>
        <strain evidence="1">cv. AL8/78</strain>
    </source>
</reference>
<keyword evidence="2" id="KW-1185">Reference proteome</keyword>
<organism evidence="1 2">
    <name type="scientific">Aegilops tauschii subsp. strangulata</name>
    <name type="common">Goatgrass</name>
    <dbReference type="NCBI Taxonomy" id="200361"/>
    <lineage>
        <taxon>Eukaryota</taxon>
        <taxon>Viridiplantae</taxon>
        <taxon>Streptophyta</taxon>
        <taxon>Embryophyta</taxon>
        <taxon>Tracheophyta</taxon>
        <taxon>Spermatophyta</taxon>
        <taxon>Magnoliopsida</taxon>
        <taxon>Liliopsida</taxon>
        <taxon>Poales</taxon>
        <taxon>Poaceae</taxon>
        <taxon>BOP clade</taxon>
        <taxon>Pooideae</taxon>
        <taxon>Triticodae</taxon>
        <taxon>Triticeae</taxon>
        <taxon>Triticinae</taxon>
        <taxon>Aegilops</taxon>
    </lineage>
</organism>
<accession>A0A453M463</accession>
<protein>
    <submittedName>
        <fullName evidence="1">Uncharacterized protein</fullName>
    </submittedName>
</protein>
<name>A0A453M463_AEGTS</name>
<reference evidence="1" key="4">
    <citation type="submission" date="2019-03" db="UniProtKB">
        <authorList>
            <consortium name="EnsemblPlants"/>
        </authorList>
    </citation>
    <scope>IDENTIFICATION</scope>
</reference>
<sequence length="109" mass="12501">MTARLLHELRDETNICRLLPQLQCISGRLETKYPSFVARFLYVQARKRMPGTMERMLGRELNFSFPRVGEAPSNEMSLVGDYNSTRVALRITSKSTHVKDHNVSKSKST</sequence>
<dbReference type="Proteomes" id="UP000015105">
    <property type="component" value="Chromosome 5D"/>
</dbReference>
<dbReference type="AlphaFoldDB" id="A0A453M463"/>